<reference evidence="4 5" key="1">
    <citation type="submission" date="2024-05" db="EMBL/GenBank/DDBJ databases">
        <title>A draft genome resource for the thread blight pathogen Marasmius tenuissimus strain MS-2.</title>
        <authorList>
            <person name="Yulfo-Soto G.E."/>
            <person name="Baruah I.K."/>
            <person name="Amoako-Attah I."/>
            <person name="Bukari Y."/>
            <person name="Meinhardt L.W."/>
            <person name="Bailey B.A."/>
            <person name="Cohen S.P."/>
        </authorList>
    </citation>
    <scope>NUCLEOTIDE SEQUENCE [LARGE SCALE GENOMIC DNA]</scope>
    <source>
        <strain evidence="4 5">MS-2</strain>
    </source>
</reference>
<sequence>MPTRLQIGLLPLLISVATNAQQFSPIPSQWRKPAMTIPRAERIGHASNTLTTTLRIFNSTSGQFMSSLGWGPAASFYMNMAEFDLRKPPGLHSSINKQCEVKSLGTFTAIIMLFISFCLSQLDFGLKYGIAAAEAYVAYKDNQFLDWAEEAWTSARAFIISDSDAGSGRASGKGTTIQKSCLGTSLAGGGFWANPANSDLNMGTTGFFMMYDTVNFSDLKCQLTYHTKRLSGLLAEVTGNQTYLNAASQSLDFIRAHLYNDQHVVEDTIVSDTCKVQAMIAPFNSAYMIEGMSILCSITSNQSTTQLLRDTLAATIYNKAWQKDDGIISYGSGHSGDWAMVHALSAVYRRNSTAPDLREYIRDYLTVQYNALLDSATAGSNIYGGSWIGPPGTQLDPSNQTSALTVLISAITLENTTSSAPPPVESSDTPPNPDSTSSTRSNIGGIVGGAVGGTLFLVGLGVGIWWLLSRRRHRQQAVEAEGTWASYQPVSTGTSSDYSVVSPTPGHSNPSDQLLGAIGGAPQSHQQKHLAPARRLAPTSSSLRSEPSASSDRGISSVNELAAELHALRLQQARLQERIWEEDDSPPPEYFESMRSPRRKQHREGKGR</sequence>
<evidence type="ECO:0000256" key="2">
    <source>
        <dbReference type="SAM" id="Phobius"/>
    </source>
</evidence>
<keyword evidence="2" id="KW-0812">Transmembrane</keyword>
<organism evidence="4 5">
    <name type="scientific">Marasmius tenuissimus</name>
    <dbReference type="NCBI Taxonomy" id="585030"/>
    <lineage>
        <taxon>Eukaryota</taxon>
        <taxon>Fungi</taxon>
        <taxon>Dikarya</taxon>
        <taxon>Basidiomycota</taxon>
        <taxon>Agaricomycotina</taxon>
        <taxon>Agaricomycetes</taxon>
        <taxon>Agaricomycetidae</taxon>
        <taxon>Agaricales</taxon>
        <taxon>Marasmiineae</taxon>
        <taxon>Marasmiaceae</taxon>
        <taxon>Marasmius</taxon>
    </lineage>
</organism>
<dbReference type="Gene3D" id="1.50.10.20">
    <property type="match status" value="1"/>
</dbReference>
<feature type="region of interest" description="Disordered" evidence="1">
    <location>
        <begin position="579"/>
        <end position="608"/>
    </location>
</feature>
<feature type="region of interest" description="Disordered" evidence="1">
    <location>
        <begin position="416"/>
        <end position="442"/>
    </location>
</feature>
<dbReference type="InterPro" id="IPR005198">
    <property type="entry name" value="Glyco_hydro_76"/>
</dbReference>
<proteinExistence type="predicted"/>
<feature type="signal peptide" evidence="3">
    <location>
        <begin position="1"/>
        <end position="20"/>
    </location>
</feature>
<dbReference type="Proteomes" id="UP001437256">
    <property type="component" value="Unassembled WGS sequence"/>
</dbReference>
<feature type="region of interest" description="Disordered" evidence="1">
    <location>
        <begin position="487"/>
        <end position="555"/>
    </location>
</feature>
<keyword evidence="2" id="KW-1133">Transmembrane helix</keyword>
<dbReference type="InterPro" id="IPR008928">
    <property type="entry name" value="6-hairpin_glycosidase_sf"/>
</dbReference>
<evidence type="ECO:0000313" key="5">
    <source>
        <dbReference type="Proteomes" id="UP001437256"/>
    </source>
</evidence>
<feature type="compositionally biased region" description="Polar residues" evidence="1">
    <location>
        <begin position="487"/>
        <end position="512"/>
    </location>
</feature>
<evidence type="ECO:0008006" key="6">
    <source>
        <dbReference type="Google" id="ProtNLM"/>
    </source>
</evidence>
<evidence type="ECO:0000256" key="1">
    <source>
        <dbReference type="SAM" id="MobiDB-lite"/>
    </source>
</evidence>
<dbReference type="Pfam" id="PF03663">
    <property type="entry name" value="Glyco_hydro_76"/>
    <property type="match status" value="1"/>
</dbReference>
<accession>A0ABR2ZQV0</accession>
<dbReference type="EMBL" id="JBBXMP010000070">
    <property type="protein sequence ID" value="KAL0063956.1"/>
    <property type="molecule type" value="Genomic_DNA"/>
</dbReference>
<keyword evidence="5" id="KW-1185">Reference proteome</keyword>
<feature type="chain" id="PRO_5045130624" description="Glycoside hydrolase family 76 protein" evidence="3">
    <location>
        <begin position="21"/>
        <end position="608"/>
    </location>
</feature>
<feature type="compositionally biased region" description="Low complexity" evidence="1">
    <location>
        <begin position="426"/>
        <end position="442"/>
    </location>
</feature>
<feature type="compositionally biased region" description="Low complexity" evidence="1">
    <location>
        <begin position="540"/>
        <end position="551"/>
    </location>
</feature>
<feature type="transmembrane region" description="Helical" evidence="2">
    <location>
        <begin position="443"/>
        <end position="468"/>
    </location>
</feature>
<keyword evidence="2" id="KW-0472">Membrane</keyword>
<evidence type="ECO:0000313" key="4">
    <source>
        <dbReference type="EMBL" id="KAL0063956.1"/>
    </source>
</evidence>
<feature type="compositionally biased region" description="Basic residues" evidence="1">
    <location>
        <begin position="596"/>
        <end position="608"/>
    </location>
</feature>
<comment type="caution">
    <text evidence="4">The sequence shown here is derived from an EMBL/GenBank/DDBJ whole genome shotgun (WGS) entry which is preliminary data.</text>
</comment>
<keyword evidence="3" id="KW-0732">Signal</keyword>
<gene>
    <name evidence="4" type="ORF">AAF712_009146</name>
</gene>
<dbReference type="SUPFAM" id="SSF48208">
    <property type="entry name" value="Six-hairpin glycosidases"/>
    <property type="match status" value="1"/>
</dbReference>
<protein>
    <recommendedName>
        <fullName evidence="6">Glycoside hydrolase family 76 protein</fullName>
    </recommendedName>
</protein>
<evidence type="ECO:0000256" key="3">
    <source>
        <dbReference type="SAM" id="SignalP"/>
    </source>
</evidence>
<name>A0ABR2ZQV0_9AGAR</name>